<dbReference type="Pfam" id="PF03441">
    <property type="entry name" value="FAD_binding_7"/>
    <property type="match status" value="1"/>
</dbReference>
<dbReference type="GeneID" id="80802190"/>
<feature type="binding site" evidence="6">
    <location>
        <begin position="251"/>
        <end position="255"/>
    </location>
    <ligand>
        <name>FAD</name>
        <dbReference type="ChEBI" id="CHEBI:57692"/>
    </ligand>
</feature>
<dbReference type="OrthoDB" id="9772484at2"/>
<feature type="binding site" evidence="6">
    <location>
        <begin position="291"/>
        <end position="298"/>
    </location>
    <ligand>
        <name>FAD</name>
        <dbReference type="ChEBI" id="CHEBI:57692"/>
    </ligand>
</feature>
<reference evidence="10" key="1">
    <citation type="submission" date="2017-09" db="EMBL/GenBank/DDBJ databases">
        <title>FDA dAtabase for Regulatory Grade micrObial Sequences (FDA-ARGOS): Supporting development and validation of Infectious Disease Dx tests.</title>
        <authorList>
            <person name="Minogue T."/>
            <person name="Wolcott M."/>
            <person name="Wasieloski L."/>
            <person name="Aguilar W."/>
            <person name="Moore D."/>
            <person name="Tallon L."/>
            <person name="Sadzewicz L."/>
            <person name="Ott S."/>
            <person name="Zhao X."/>
            <person name="Nagaraj S."/>
            <person name="Vavikolanu K."/>
            <person name="Aluvathingal J."/>
            <person name="Nadendla S."/>
            <person name="Sichtig H."/>
        </authorList>
    </citation>
    <scope>NUCLEOTIDE SEQUENCE [LARGE SCALE GENOMIC DNA]</scope>
    <source>
        <strain evidence="10">FDAARGOS_394</strain>
    </source>
</reference>
<comment type="cofactor">
    <cofactor evidence="6 7">
        <name>FAD</name>
        <dbReference type="ChEBI" id="CHEBI:57692"/>
    </cofactor>
    <text evidence="6 7">Binds 1 FAD per subunit.</text>
</comment>
<keyword evidence="4 6" id="KW-0274">FAD</keyword>
<dbReference type="InterPro" id="IPR014729">
    <property type="entry name" value="Rossmann-like_a/b/a_fold"/>
</dbReference>
<dbReference type="NCBIfam" id="TIGR02765">
    <property type="entry name" value="crypto_DASH"/>
    <property type="match status" value="1"/>
</dbReference>
<name>A0A2A7UXP8_COMTR</name>
<evidence type="ECO:0000256" key="4">
    <source>
        <dbReference type="ARBA" id="ARBA00022827"/>
    </source>
</evidence>
<dbReference type="AlphaFoldDB" id="A0A2A7UXP8"/>
<dbReference type="EMBL" id="PDEA01000001">
    <property type="protein sequence ID" value="PEH89956.1"/>
    <property type="molecule type" value="Genomic_DNA"/>
</dbReference>
<organism evidence="9 10">
    <name type="scientific">Comamonas terrigena</name>
    <dbReference type="NCBI Taxonomy" id="32013"/>
    <lineage>
        <taxon>Bacteria</taxon>
        <taxon>Pseudomonadati</taxon>
        <taxon>Pseudomonadota</taxon>
        <taxon>Betaproteobacteria</taxon>
        <taxon>Burkholderiales</taxon>
        <taxon>Comamonadaceae</taxon>
        <taxon>Comamonas</taxon>
    </lineage>
</organism>
<keyword evidence="3 6" id="KW-0285">Flavoprotein</keyword>
<comment type="similarity">
    <text evidence="1 7">Belongs to the DNA photolyase class-1 family.</text>
</comment>
<dbReference type="InterPro" id="IPR014133">
    <property type="entry name" value="Cry_DASH"/>
</dbReference>
<evidence type="ECO:0000313" key="9">
    <source>
        <dbReference type="EMBL" id="PEH89956.1"/>
    </source>
</evidence>
<proteinExistence type="inferred from homology"/>
<feature type="domain" description="Photolyase/cryptochrome alpha/beta" evidence="8">
    <location>
        <begin position="2"/>
        <end position="132"/>
    </location>
</feature>
<keyword evidence="10" id="KW-1185">Reference proteome</keyword>
<feature type="binding site" evidence="6">
    <location>
        <begin position="387"/>
        <end position="389"/>
    </location>
    <ligand>
        <name>FAD</name>
        <dbReference type="ChEBI" id="CHEBI:57692"/>
    </ligand>
</feature>
<accession>A0A2A7UXP8</accession>
<comment type="cofactor">
    <cofactor evidence="7">
        <name>(6R)-5,10-methylene-5,6,7,8-tetrahydrofolate</name>
        <dbReference type="ChEBI" id="CHEBI:15636"/>
    </cofactor>
    <text evidence="7">Binds 1 5,10-methenyltetrahydrofolate (MTHF) per subunit.</text>
</comment>
<evidence type="ECO:0000259" key="8">
    <source>
        <dbReference type="PROSITE" id="PS51645"/>
    </source>
</evidence>
<dbReference type="PANTHER" id="PTHR11455:SF22">
    <property type="entry name" value="CRYPTOCHROME DASH"/>
    <property type="match status" value="1"/>
</dbReference>
<dbReference type="SUPFAM" id="SSF52425">
    <property type="entry name" value="Cryptochrome/photolyase, N-terminal domain"/>
    <property type="match status" value="1"/>
</dbReference>
<evidence type="ECO:0000256" key="1">
    <source>
        <dbReference type="ARBA" id="ARBA00005862"/>
    </source>
</evidence>
<dbReference type="Gene3D" id="1.10.579.10">
    <property type="entry name" value="DNA Cyclobutane Dipyrimidine Photolyase, subunit A, domain 3"/>
    <property type="match status" value="1"/>
</dbReference>
<dbReference type="InterPro" id="IPR036155">
    <property type="entry name" value="Crypto/Photolyase_N_sf"/>
</dbReference>
<dbReference type="SUPFAM" id="SSF48173">
    <property type="entry name" value="Cryptochrome/photolyase FAD-binding domain"/>
    <property type="match status" value="1"/>
</dbReference>
<comment type="caution">
    <text evidence="9">The sequence shown here is derived from an EMBL/GenBank/DDBJ whole genome shotgun (WGS) entry which is preliminary data.</text>
</comment>
<gene>
    <name evidence="9" type="ORF">CRM82_16360</name>
</gene>
<dbReference type="Proteomes" id="UP000220246">
    <property type="component" value="Unassembled WGS sequence"/>
</dbReference>
<dbReference type="InterPro" id="IPR006050">
    <property type="entry name" value="DNA_photolyase_N"/>
</dbReference>
<dbReference type="RefSeq" id="WP_066533418.1">
    <property type="nucleotide sequence ID" value="NZ_PDEA01000001.1"/>
</dbReference>
<evidence type="ECO:0000256" key="7">
    <source>
        <dbReference type="RuleBase" id="RU367151"/>
    </source>
</evidence>
<dbReference type="STRING" id="1219032.GCA_001515545_00628"/>
<dbReference type="PANTHER" id="PTHR11455">
    <property type="entry name" value="CRYPTOCHROME"/>
    <property type="match status" value="1"/>
</dbReference>
<dbReference type="InterPro" id="IPR005101">
    <property type="entry name" value="Cryptochr/Photolyase_FAD-bd"/>
</dbReference>
<evidence type="ECO:0000256" key="6">
    <source>
        <dbReference type="PIRSR" id="PIRSR602081-1"/>
    </source>
</evidence>
<dbReference type="InterPro" id="IPR036134">
    <property type="entry name" value="Crypto/Photolyase_FAD-like_sf"/>
</dbReference>
<evidence type="ECO:0000256" key="5">
    <source>
        <dbReference type="ARBA" id="ARBA00022991"/>
    </source>
</evidence>
<dbReference type="PROSITE" id="PS00394">
    <property type="entry name" value="DNA_PHOTOLYASES_1_1"/>
    <property type="match status" value="1"/>
</dbReference>
<dbReference type="GO" id="GO:0071949">
    <property type="term" value="F:FAD binding"/>
    <property type="evidence" value="ECO:0007669"/>
    <property type="project" value="TreeGrafter"/>
</dbReference>
<evidence type="ECO:0000256" key="3">
    <source>
        <dbReference type="ARBA" id="ARBA00022630"/>
    </source>
</evidence>
<comment type="function">
    <text evidence="7">May have a photoreceptor function.</text>
</comment>
<dbReference type="GO" id="GO:0000719">
    <property type="term" value="P:photoreactive repair"/>
    <property type="evidence" value="ECO:0007669"/>
    <property type="project" value="TreeGrafter"/>
</dbReference>
<keyword evidence="5 7" id="KW-0157">Chromophore</keyword>
<dbReference type="Gene3D" id="1.25.40.80">
    <property type="match status" value="1"/>
</dbReference>
<evidence type="ECO:0000256" key="2">
    <source>
        <dbReference type="ARBA" id="ARBA00017881"/>
    </source>
</evidence>
<dbReference type="GO" id="GO:0003904">
    <property type="term" value="F:deoxyribodipyrimidine photo-lyase activity"/>
    <property type="evidence" value="ECO:0007669"/>
    <property type="project" value="TreeGrafter"/>
</dbReference>
<protein>
    <recommendedName>
        <fullName evidence="2 7">Cryptochrome DASH</fullName>
    </recommendedName>
</protein>
<dbReference type="InterPro" id="IPR002081">
    <property type="entry name" value="Cryptochrome/DNA_photolyase_1"/>
</dbReference>
<feature type="binding site" evidence="6">
    <location>
        <position position="238"/>
    </location>
    <ligand>
        <name>FAD</name>
        <dbReference type="ChEBI" id="CHEBI:57692"/>
    </ligand>
</feature>
<dbReference type="PRINTS" id="PR00147">
    <property type="entry name" value="DNAPHOTLYASE"/>
</dbReference>
<dbReference type="PROSITE" id="PS51645">
    <property type="entry name" value="PHR_CRY_ALPHA_BETA"/>
    <property type="match status" value="1"/>
</dbReference>
<evidence type="ECO:0000313" key="10">
    <source>
        <dbReference type="Proteomes" id="UP000220246"/>
    </source>
</evidence>
<dbReference type="Pfam" id="PF00875">
    <property type="entry name" value="DNA_photolyase"/>
    <property type="match status" value="1"/>
</dbReference>
<sequence>MSTVLFWFRSDLRLHDQRALQRACALGAKHLLPVVCLPDVHATTRWGFARIGPHRRAWWASAVEQLRQQLQHLGCPLWILDEPAASALPALARTVGTRTVVCEEIAAPEEQAQVTDLRAAGLQVQTVWHSSLLDPDHLPWPPLQLPAVFTAFRQAIESAGLQPAAPLPSPTALPPWPPGMPGQCTDAPAQALAALAGSGPAADGRSAFPYLQHGLHGGEAAALAHLAQYLARHLPHSYKRTRNGLLGLDFSSKWSPWLATGALSPRQAWAQLRQFEAMHGASDGSYWLWFELLWRDYFRLLHLQHGRALYRSRGLGPVRATPHDGRRFAAWCAGQTGQPLVDAAMRELAATGYLGNRLRQVAASYLIHELGCDWRAGAAWFEAQLLDYDVYSNQGNWLYIAGRGTDPRGGRRFDPVRQAATWDPQGTYRRRWGTA</sequence>
<dbReference type="GO" id="GO:0003677">
    <property type="term" value="F:DNA binding"/>
    <property type="evidence" value="ECO:0007669"/>
    <property type="project" value="TreeGrafter"/>
</dbReference>
<dbReference type="InterPro" id="IPR018394">
    <property type="entry name" value="DNA_photolyase_1_CS_C"/>
</dbReference>
<dbReference type="Gene3D" id="3.40.50.620">
    <property type="entry name" value="HUPs"/>
    <property type="match status" value="1"/>
</dbReference>